<dbReference type="InterPro" id="IPR045010">
    <property type="entry name" value="MDR_fam"/>
</dbReference>
<dbReference type="Gene3D" id="3.90.180.10">
    <property type="entry name" value="Medium-chain alcohol dehydrogenases, catalytic domain"/>
    <property type="match status" value="1"/>
</dbReference>
<dbReference type="AlphaFoldDB" id="A0A1L7CX40"/>
<dbReference type="Pfam" id="PF00107">
    <property type="entry name" value="ADH_zinc_N"/>
    <property type="match status" value="1"/>
</dbReference>
<reference evidence="2 3" key="1">
    <citation type="submission" date="2014-08" db="EMBL/GenBank/DDBJ databases">
        <title>Complete genome sequence of Corynebacterium sphenisci CECT 5990(T) (=DSM 44792(T)), isolated from healthy wild penguins.</title>
        <authorList>
            <person name="Ruckert C."/>
            <person name="Albersmeier A."/>
            <person name="Winkler A."/>
            <person name="Kalinowski J."/>
        </authorList>
    </citation>
    <scope>NUCLEOTIDE SEQUENCE [LARGE SCALE GENOMIC DNA]</scope>
    <source>
        <strain evidence="2 3">DSM 44792</strain>
    </source>
</reference>
<organism evidence="2 3">
    <name type="scientific">Corynebacterium sphenisci DSM 44792</name>
    <dbReference type="NCBI Taxonomy" id="1437874"/>
    <lineage>
        <taxon>Bacteria</taxon>
        <taxon>Bacillati</taxon>
        <taxon>Actinomycetota</taxon>
        <taxon>Actinomycetes</taxon>
        <taxon>Mycobacteriales</taxon>
        <taxon>Corynebacteriaceae</taxon>
        <taxon>Corynebacterium</taxon>
    </lineage>
</organism>
<dbReference type="InterPro" id="IPR011032">
    <property type="entry name" value="GroES-like_sf"/>
</dbReference>
<dbReference type="PANTHER" id="PTHR43205:SF7">
    <property type="entry name" value="PROSTAGLANDIN REDUCTASE 1"/>
    <property type="match status" value="1"/>
</dbReference>
<sequence>MTDTANSAAGGREVRLARVPAGPVTAGDFRLAEAPAAAPGPGEALVGLRMLGLNAGLAGRLGVHAATGGRGGVDVGGVPESDALVEVLDPNGLPGWAAGDPAVVQWAPWRERFAVPAGALRPAPVRDPGRAAENLTVLGHVGFTAFIAVHDIARLRPGERLLVSAAAGGVGAHAVQFARALGAEVVGVAGSAARVALLEELGAVGVDRRAGDLAGSLAAAAPDGVDVYLDAVGGEMLEAGIDLLRDGGRVVLMGAAGESGGAPRPPRNYKRMIHHELSMTGFTVLAHEDRRAVFEEIVGGWLAAGRVRPVATVHSGLAAVPGAFADLMAGAGTGRTIVDLR</sequence>
<proteinExistence type="predicted"/>
<dbReference type="EMBL" id="CP009248">
    <property type="protein sequence ID" value="APT90377.1"/>
    <property type="molecule type" value="Genomic_DNA"/>
</dbReference>
<gene>
    <name evidence="2" type="ORF">CSPHI_04155</name>
</gene>
<keyword evidence="3" id="KW-1185">Reference proteome</keyword>
<dbReference type="PANTHER" id="PTHR43205">
    <property type="entry name" value="PROSTAGLANDIN REDUCTASE"/>
    <property type="match status" value="1"/>
</dbReference>
<dbReference type="Proteomes" id="UP000185469">
    <property type="component" value="Chromosome"/>
</dbReference>
<dbReference type="PROSITE" id="PS01162">
    <property type="entry name" value="QOR_ZETA_CRYSTAL"/>
    <property type="match status" value="1"/>
</dbReference>
<dbReference type="InterPro" id="IPR020843">
    <property type="entry name" value="ER"/>
</dbReference>
<dbReference type="InterPro" id="IPR036291">
    <property type="entry name" value="NAD(P)-bd_dom_sf"/>
</dbReference>
<evidence type="ECO:0000313" key="2">
    <source>
        <dbReference type="EMBL" id="APT90377.1"/>
    </source>
</evidence>
<dbReference type="GO" id="GO:0016628">
    <property type="term" value="F:oxidoreductase activity, acting on the CH-CH group of donors, NAD or NADP as acceptor"/>
    <property type="evidence" value="ECO:0007669"/>
    <property type="project" value="InterPro"/>
</dbReference>
<evidence type="ECO:0000313" key="3">
    <source>
        <dbReference type="Proteomes" id="UP000185469"/>
    </source>
</evidence>
<dbReference type="InterPro" id="IPR002364">
    <property type="entry name" value="Quin_OxRdtase/zeta-crystal_CS"/>
</dbReference>
<dbReference type="GO" id="GO:0008270">
    <property type="term" value="F:zinc ion binding"/>
    <property type="evidence" value="ECO:0007669"/>
    <property type="project" value="InterPro"/>
</dbReference>
<dbReference type="SUPFAM" id="SSF50129">
    <property type="entry name" value="GroES-like"/>
    <property type="match status" value="1"/>
</dbReference>
<accession>A0A1L7CX40</accession>
<dbReference type="Gene3D" id="3.40.50.720">
    <property type="entry name" value="NAD(P)-binding Rossmann-like Domain"/>
    <property type="match status" value="1"/>
</dbReference>
<dbReference type="InterPro" id="IPR013149">
    <property type="entry name" value="ADH-like_C"/>
</dbReference>
<dbReference type="OrthoDB" id="9805663at2"/>
<evidence type="ECO:0000259" key="1">
    <source>
        <dbReference type="SMART" id="SM00829"/>
    </source>
</evidence>
<protein>
    <recommendedName>
        <fullName evidence="1">Enoyl reductase (ER) domain-containing protein</fullName>
    </recommendedName>
</protein>
<dbReference type="KEGG" id="csph:CSPHI_04155"/>
<feature type="domain" description="Enoyl reductase (ER)" evidence="1">
    <location>
        <begin position="27"/>
        <end position="338"/>
    </location>
</feature>
<dbReference type="STRING" id="1437874.CSPHI_04155"/>
<dbReference type="SUPFAM" id="SSF51735">
    <property type="entry name" value="NAD(P)-binding Rossmann-fold domains"/>
    <property type="match status" value="1"/>
</dbReference>
<dbReference type="RefSeq" id="WP_075691618.1">
    <property type="nucleotide sequence ID" value="NZ_CP009248.1"/>
</dbReference>
<dbReference type="SMART" id="SM00829">
    <property type="entry name" value="PKS_ER"/>
    <property type="match status" value="1"/>
</dbReference>
<name>A0A1L7CX40_9CORY</name>